<reference evidence="3" key="1">
    <citation type="submission" date="2023-03" db="EMBL/GenBank/DDBJ databases">
        <title>Massive genome expansion in bonnet fungi (Mycena s.s.) driven by repeated elements and novel gene families across ecological guilds.</title>
        <authorList>
            <consortium name="Lawrence Berkeley National Laboratory"/>
            <person name="Harder C.B."/>
            <person name="Miyauchi S."/>
            <person name="Viragh M."/>
            <person name="Kuo A."/>
            <person name="Thoen E."/>
            <person name="Andreopoulos B."/>
            <person name="Lu D."/>
            <person name="Skrede I."/>
            <person name="Drula E."/>
            <person name="Henrissat B."/>
            <person name="Morin E."/>
            <person name="Kohler A."/>
            <person name="Barry K."/>
            <person name="LaButti K."/>
            <person name="Morin E."/>
            <person name="Salamov A."/>
            <person name="Lipzen A."/>
            <person name="Mereny Z."/>
            <person name="Hegedus B."/>
            <person name="Baldrian P."/>
            <person name="Stursova M."/>
            <person name="Weitz H."/>
            <person name="Taylor A."/>
            <person name="Grigoriev I.V."/>
            <person name="Nagy L.G."/>
            <person name="Martin F."/>
            <person name="Kauserud H."/>
        </authorList>
    </citation>
    <scope>NUCLEOTIDE SEQUENCE</scope>
    <source>
        <strain evidence="3">CBHHK200</strain>
    </source>
</reference>
<gene>
    <name evidence="3" type="ORF">C8F04DRAFT_1329106</name>
</gene>
<feature type="compositionally biased region" description="Basic and acidic residues" evidence="1">
    <location>
        <begin position="385"/>
        <end position="402"/>
    </location>
</feature>
<dbReference type="AlphaFoldDB" id="A0AAD6X7I8"/>
<feature type="compositionally biased region" description="Pro residues" evidence="1">
    <location>
        <begin position="188"/>
        <end position="207"/>
    </location>
</feature>
<feature type="compositionally biased region" description="Low complexity" evidence="1">
    <location>
        <begin position="73"/>
        <end position="84"/>
    </location>
</feature>
<comment type="caution">
    <text evidence="3">The sequence shown here is derived from an EMBL/GenBank/DDBJ whole genome shotgun (WGS) entry which is preliminary data.</text>
</comment>
<keyword evidence="4" id="KW-1185">Reference proteome</keyword>
<feature type="signal peptide" evidence="2">
    <location>
        <begin position="1"/>
        <end position="20"/>
    </location>
</feature>
<dbReference type="PRINTS" id="PR01217">
    <property type="entry name" value="PRICHEXTENSN"/>
</dbReference>
<feature type="compositionally biased region" description="Polar residues" evidence="1">
    <location>
        <begin position="327"/>
        <end position="336"/>
    </location>
</feature>
<keyword evidence="2" id="KW-0732">Signal</keyword>
<feature type="compositionally biased region" description="Low complexity" evidence="1">
    <location>
        <begin position="121"/>
        <end position="138"/>
    </location>
</feature>
<evidence type="ECO:0000313" key="3">
    <source>
        <dbReference type="EMBL" id="KAJ7037821.1"/>
    </source>
</evidence>
<evidence type="ECO:0000313" key="4">
    <source>
        <dbReference type="Proteomes" id="UP001218188"/>
    </source>
</evidence>
<proteinExistence type="predicted"/>
<feature type="region of interest" description="Disordered" evidence="1">
    <location>
        <begin position="26"/>
        <end position="424"/>
    </location>
</feature>
<feature type="compositionally biased region" description="Polar residues" evidence="1">
    <location>
        <begin position="300"/>
        <end position="318"/>
    </location>
</feature>
<protein>
    <submittedName>
        <fullName evidence="3">Uncharacterized protein</fullName>
    </submittedName>
</protein>
<dbReference type="Proteomes" id="UP001218188">
    <property type="component" value="Unassembled WGS sequence"/>
</dbReference>
<feature type="compositionally biased region" description="Acidic residues" evidence="1">
    <location>
        <begin position="238"/>
        <end position="247"/>
    </location>
</feature>
<sequence length="424" mass="44676">MVAIQRRFTALLGLCLVASAIPAPAKDMHARRSSSVTASPQVPRLPRSMPNAPKPDTNAVPPTPMKIVRRATSPPSVSPAVPDSKALVPDTPKRTTPAPPAVPDPKAEAKALPVSNTPRRAMSAPPSVPVPAAAPSMPRELPAAPEVTKPDANAEPSKKILPDEEASTPDPMEGKVVPAPKIPKRATPTPPAAPTVPDPKPEIPVPDPGKRSTPAPATPAVPNPEAETNALPKRDVTDPDQLEDDFSPEVNSLVARSTNSDSVPEPMEHPPIHRQQFSRDTAAPVTEPMDTIADAESGDTKGQQAGKTSSTDVMQPSAIQPLDKNSDTPVLQTNQETTEDNDKTSDAAVAGPAKDASGQTLHDHSETRPDGENTTDMDAAGGMIQEHKQMQSERALPVDESHPTVTDHIVATPVDSEKVHEHTD</sequence>
<name>A0AAD6X7I8_9AGAR</name>
<organism evidence="3 4">
    <name type="scientific">Mycena alexandri</name>
    <dbReference type="NCBI Taxonomy" id="1745969"/>
    <lineage>
        <taxon>Eukaryota</taxon>
        <taxon>Fungi</taxon>
        <taxon>Dikarya</taxon>
        <taxon>Basidiomycota</taxon>
        <taxon>Agaricomycotina</taxon>
        <taxon>Agaricomycetes</taxon>
        <taxon>Agaricomycetidae</taxon>
        <taxon>Agaricales</taxon>
        <taxon>Marasmiineae</taxon>
        <taxon>Mycenaceae</taxon>
        <taxon>Mycena</taxon>
    </lineage>
</organism>
<evidence type="ECO:0000256" key="1">
    <source>
        <dbReference type="SAM" id="MobiDB-lite"/>
    </source>
</evidence>
<feature type="compositionally biased region" description="Basic and acidic residues" evidence="1">
    <location>
        <begin position="415"/>
        <end position="424"/>
    </location>
</feature>
<dbReference type="EMBL" id="JARJCM010000035">
    <property type="protein sequence ID" value="KAJ7037821.1"/>
    <property type="molecule type" value="Genomic_DNA"/>
</dbReference>
<accession>A0AAD6X7I8</accession>
<feature type="compositionally biased region" description="Basic and acidic residues" evidence="1">
    <location>
        <begin position="361"/>
        <end position="371"/>
    </location>
</feature>
<evidence type="ECO:0000256" key="2">
    <source>
        <dbReference type="SAM" id="SignalP"/>
    </source>
</evidence>
<feature type="chain" id="PRO_5042102950" evidence="2">
    <location>
        <begin position="21"/>
        <end position="424"/>
    </location>
</feature>